<accession>A0ACC0XJR3</accession>
<name>A0ACC0XJR3_9ROSI</name>
<keyword evidence="2" id="KW-1185">Reference proteome</keyword>
<dbReference type="Proteomes" id="UP001163603">
    <property type="component" value="Chromosome 12"/>
</dbReference>
<evidence type="ECO:0000313" key="2">
    <source>
        <dbReference type="Proteomes" id="UP001163603"/>
    </source>
</evidence>
<sequence>MEARRRALLTVDAEEQMARRHRLENGKDLTKRKDDNRGKQQEVRQPTLQ</sequence>
<proteinExistence type="predicted"/>
<gene>
    <name evidence="1" type="ORF">Pint_11212</name>
</gene>
<reference evidence="2" key="1">
    <citation type="journal article" date="2023" name="G3 (Bethesda)">
        <title>Genome assembly and association tests identify interacting loci associated with vigor, precocity, and sex in interspecific pistachio rootstocks.</title>
        <authorList>
            <person name="Palmer W."/>
            <person name="Jacygrad E."/>
            <person name="Sagayaradj S."/>
            <person name="Cavanaugh K."/>
            <person name="Han R."/>
            <person name="Bertier L."/>
            <person name="Beede B."/>
            <person name="Kafkas S."/>
            <person name="Golino D."/>
            <person name="Preece J."/>
            <person name="Michelmore R."/>
        </authorList>
    </citation>
    <scope>NUCLEOTIDE SEQUENCE [LARGE SCALE GENOMIC DNA]</scope>
</reference>
<dbReference type="EMBL" id="CM047747">
    <property type="protein sequence ID" value="KAJ0017593.1"/>
    <property type="molecule type" value="Genomic_DNA"/>
</dbReference>
<protein>
    <submittedName>
        <fullName evidence="1">Uncharacterized protein</fullName>
    </submittedName>
</protein>
<evidence type="ECO:0000313" key="1">
    <source>
        <dbReference type="EMBL" id="KAJ0017593.1"/>
    </source>
</evidence>
<organism evidence="1 2">
    <name type="scientific">Pistacia integerrima</name>
    <dbReference type="NCBI Taxonomy" id="434235"/>
    <lineage>
        <taxon>Eukaryota</taxon>
        <taxon>Viridiplantae</taxon>
        <taxon>Streptophyta</taxon>
        <taxon>Embryophyta</taxon>
        <taxon>Tracheophyta</taxon>
        <taxon>Spermatophyta</taxon>
        <taxon>Magnoliopsida</taxon>
        <taxon>eudicotyledons</taxon>
        <taxon>Gunneridae</taxon>
        <taxon>Pentapetalae</taxon>
        <taxon>rosids</taxon>
        <taxon>malvids</taxon>
        <taxon>Sapindales</taxon>
        <taxon>Anacardiaceae</taxon>
        <taxon>Pistacia</taxon>
    </lineage>
</organism>
<comment type="caution">
    <text evidence="1">The sequence shown here is derived from an EMBL/GenBank/DDBJ whole genome shotgun (WGS) entry which is preliminary data.</text>
</comment>